<reference evidence="1" key="1">
    <citation type="submission" date="2010-02" db="EMBL/GenBank/DDBJ databases">
        <title>Sequencing and annotation of the Blastocystis hominis genome.</title>
        <authorList>
            <person name="Wincker P."/>
        </authorList>
    </citation>
    <scope>NUCLEOTIDE SEQUENCE</scope>
    <source>
        <strain evidence="1">Singapore isolate B</strain>
    </source>
</reference>
<dbReference type="EMBL" id="FN668691">
    <property type="protein sequence ID" value="CBK25493.2"/>
    <property type="molecule type" value="Genomic_DNA"/>
</dbReference>
<accession>D8MBQ4</accession>
<gene>
    <name evidence="1" type="ORF">GSBLH_T00005090001</name>
</gene>
<dbReference type="InParanoid" id="D8MBQ4"/>
<proteinExistence type="predicted"/>
<name>D8MBQ4_BLAHO</name>
<dbReference type="Proteomes" id="UP000008312">
    <property type="component" value="Unassembled WGS sequence"/>
</dbReference>
<evidence type="ECO:0000313" key="1">
    <source>
        <dbReference type="EMBL" id="CBK25493.2"/>
    </source>
</evidence>
<dbReference type="OrthoDB" id="10627166at2759"/>
<organism evidence="1">
    <name type="scientific">Blastocystis hominis</name>
    <dbReference type="NCBI Taxonomy" id="12968"/>
    <lineage>
        <taxon>Eukaryota</taxon>
        <taxon>Sar</taxon>
        <taxon>Stramenopiles</taxon>
        <taxon>Bigyra</taxon>
        <taxon>Opalozoa</taxon>
        <taxon>Opalinata</taxon>
        <taxon>Blastocystidae</taxon>
        <taxon>Blastocystis</taxon>
    </lineage>
</organism>
<protein>
    <submittedName>
        <fullName evidence="1">Uncharacterized protein</fullName>
    </submittedName>
</protein>
<keyword evidence="2" id="KW-1185">Reference proteome</keyword>
<dbReference type="RefSeq" id="XP_012899541.1">
    <property type="nucleotide sequence ID" value="XM_013044087.1"/>
</dbReference>
<dbReference type="AlphaFoldDB" id="D8MBQ4"/>
<sequence>MWRWNLFVVPLEEMSGCIRSVYSIYSEKYLGCKARVRSVERTSTISSRFAACFSEATRTPGGCFSPTSCWSTRTPTNPSTSSSSLSVSPVSPFFILALSCSLTHLLAAQSPQFASSVHTFHQFITALASSRSCDGQKGLWSNYHIAEQLDMLLRADYTSLPVAVKEASIQRSGSEPSGVLQDAAVLRLLSNDHGNGTKLRVPFLSTVSIGSQLPFSRKLYTHLLKRLQEEENSVVLPNLFNLFPTKPEKPFAGLLDYWLLDGEQKQCSVKARDVVDLVVIERLPQTEDYEGERGFSLSLSVPLAKLTNKKKKVFTGKYSFQEAERDEATQTFSCVVGKTVVTMNDPGCVFIDSVEFGNVTFMTVSNRYFSRVKSFPLNLPFSS</sequence>
<dbReference type="GeneID" id="24922071"/>
<evidence type="ECO:0000313" key="2">
    <source>
        <dbReference type="Proteomes" id="UP000008312"/>
    </source>
</evidence>